<organism evidence="1 2">
    <name type="scientific">Caenorhabditis briggsae</name>
    <dbReference type="NCBI Taxonomy" id="6238"/>
    <lineage>
        <taxon>Eukaryota</taxon>
        <taxon>Metazoa</taxon>
        <taxon>Ecdysozoa</taxon>
        <taxon>Nematoda</taxon>
        <taxon>Chromadorea</taxon>
        <taxon>Rhabditida</taxon>
        <taxon>Rhabditina</taxon>
        <taxon>Rhabditomorpha</taxon>
        <taxon>Rhabditoidea</taxon>
        <taxon>Rhabditidae</taxon>
        <taxon>Peloderinae</taxon>
        <taxon>Caenorhabditis</taxon>
    </lineage>
</organism>
<evidence type="ECO:0000313" key="1">
    <source>
        <dbReference type="EMBL" id="ULU01220.1"/>
    </source>
</evidence>
<reference evidence="1 2" key="1">
    <citation type="submission" date="2022-05" db="EMBL/GenBank/DDBJ databases">
        <title>Chromosome-level reference genomes for two strains of Caenorhabditis briggsae: an improved platform for comparative genomics.</title>
        <authorList>
            <person name="Stevens L."/>
            <person name="Andersen E.C."/>
        </authorList>
    </citation>
    <scope>NUCLEOTIDE SEQUENCE [LARGE SCALE GENOMIC DNA]</scope>
    <source>
        <strain evidence="1">QX1410_ONT</strain>
        <tissue evidence="1">Whole-organism</tissue>
    </source>
</reference>
<gene>
    <name evidence="1" type="ORF">L3Y34_001525</name>
</gene>
<dbReference type="Proteomes" id="UP000827892">
    <property type="component" value="Chromosome III"/>
</dbReference>
<sequence>MISGEKKIVTVLSSDRDVLPTDNLSPPMVAFPFFENDCSFQRVSSCSLQYLFITTRPIIQRIMKVRLVFGALFILLNSRRPASAAPIGVTVKASYDEQIINVIVWICPDPNLYFMIESSLQTYRTVDDINKSVQDKVSGYRNAKWLVNTVNYSRTTANTAPGANRASQNLCFVQAPDEGIIVFVAAVVS</sequence>
<dbReference type="AlphaFoldDB" id="A0AAE9DCH5"/>
<evidence type="ECO:0000313" key="2">
    <source>
        <dbReference type="Proteomes" id="UP000827892"/>
    </source>
</evidence>
<accession>A0AAE9DCH5</accession>
<protein>
    <submittedName>
        <fullName evidence="1">Uncharacterized protein</fullName>
    </submittedName>
</protein>
<name>A0AAE9DCH5_CAEBR</name>
<proteinExistence type="predicted"/>
<dbReference type="EMBL" id="CP090893">
    <property type="protein sequence ID" value="ULU01220.1"/>
    <property type="molecule type" value="Genomic_DNA"/>
</dbReference>